<evidence type="ECO:0000313" key="2">
    <source>
        <dbReference type="Proteomes" id="UP000541558"/>
    </source>
</evidence>
<protein>
    <submittedName>
        <fullName evidence="1">Uncharacterized protein</fullName>
    </submittedName>
</protein>
<organism evidence="1 2">
    <name type="scientific">Ephemerocybe angulata</name>
    <dbReference type="NCBI Taxonomy" id="980116"/>
    <lineage>
        <taxon>Eukaryota</taxon>
        <taxon>Fungi</taxon>
        <taxon>Dikarya</taxon>
        <taxon>Basidiomycota</taxon>
        <taxon>Agaricomycotina</taxon>
        <taxon>Agaricomycetes</taxon>
        <taxon>Agaricomycetidae</taxon>
        <taxon>Agaricales</taxon>
        <taxon>Agaricineae</taxon>
        <taxon>Psathyrellaceae</taxon>
        <taxon>Ephemerocybe</taxon>
    </lineage>
</organism>
<reference evidence="1 2" key="1">
    <citation type="journal article" date="2020" name="ISME J.">
        <title>Uncovering the hidden diversity of litter-decomposition mechanisms in mushroom-forming fungi.</title>
        <authorList>
            <person name="Floudas D."/>
            <person name="Bentzer J."/>
            <person name="Ahren D."/>
            <person name="Johansson T."/>
            <person name="Persson P."/>
            <person name="Tunlid A."/>
        </authorList>
    </citation>
    <scope>NUCLEOTIDE SEQUENCE [LARGE SCALE GENOMIC DNA]</scope>
    <source>
        <strain evidence="1 2">CBS 175.51</strain>
    </source>
</reference>
<dbReference type="OrthoDB" id="10285733at2759"/>
<evidence type="ECO:0000313" key="1">
    <source>
        <dbReference type="EMBL" id="KAF5339210.1"/>
    </source>
</evidence>
<dbReference type="AlphaFoldDB" id="A0A8H5CCC2"/>
<accession>A0A8H5CCC2</accession>
<dbReference type="EMBL" id="JAACJK010000009">
    <property type="protein sequence ID" value="KAF5339210.1"/>
    <property type="molecule type" value="Genomic_DNA"/>
</dbReference>
<gene>
    <name evidence="1" type="ORF">D9611_011130</name>
</gene>
<keyword evidence="2" id="KW-1185">Reference proteome</keyword>
<dbReference type="Proteomes" id="UP000541558">
    <property type="component" value="Unassembled WGS sequence"/>
</dbReference>
<dbReference type="SUPFAM" id="SSF52047">
    <property type="entry name" value="RNI-like"/>
    <property type="match status" value="1"/>
</dbReference>
<proteinExistence type="predicted"/>
<comment type="caution">
    <text evidence="1">The sequence shown here is derived from an EMBL/GenBank/DDBJ whole genome shotgun (WGS) entry which is preliminary data.</text>
</comment>
<sequence>MDSLPAELLTEILAYVQAQSRWNPVQFQGYQLALTCRALYDKLLPSLVGLKAQCLGEAYARGDLRVAEMKAQKRPSTQVFDIGPHEKEKGVSRQTCSDWIPAESDTGCPATSTEQFKQCVKVAFGCDFEPTILANRVSPGGAAGVNNGGLGILLPPHYQLTYVFQSFDAAQSQEMWSLHSFLSTDSNSVIKPLCCVRLVFGDGLWAYIQEKGFGAGYFPEWHHAFAKLLEVIEGLGGDGKGVMLEIFSEGGQQYVLESMRGHPSGLYSHEWRRPAVWSSWSAGNANFSPLKIHGGKAKKNSFLSAAMRSLKATKRKWKAEELRWIDCWELDSLIVTSNPFPPKYLLRLSITSPDLRPPNPRISRLTHLHLQSCALHPFWFAHLQTLLRQTAITLQHLHLDGCAGLSVLDWHAMVKGWPRFTQLNHFTVAGSEAIPVPVLISFLHTNPSIELMEAHIPPLVTQPGIEATWYPSSRDEIQGLVLRVREIRASVWVLRALFSFSPVFEGLSRLVLCCQARSWKSLRKGEGDANGEYRGVHWEEVTEVLKSVAEVEQLEVLELRLVDDGRLHGWLGSATRVEPTVGEAGVDNDSPDKLAKVLGSFQTLRTLRLVVRQMNSNVSTPSRSPEGNSTISLDDVLGFLSAFPALRGVFLQGFAIAGTAENAAAAWRVCKSLETMDIPDLENGSTAVMLTRGETTRPKH</sequence>
<name>A0A8H5CCC2_9AGAR</name>